<dbReference type="Proteomes" id="UP000236592">
    <property type="component" value="Chromosome"/>
</dbReference>
<protein>
    <submittedName>
        <fullName evidence="1">Uncharacterized protein</fullName>
    </submittedName>
</protein>
<sequence>MASLQTFQKPTIETTVSTSENWVEFFNDIKGTSYENLNNLSKDQIKRELAAGVGLKMEPILERHRKAVVDLELERKDKYKTMSEVILLEKFHAALSSDDLEEAIAIQNSIFEKIKGGTVSPLFLRKMEVPQQEKYANLLNKNMSFLYMIDKRQALNVYNALLELEKLVPQDAHVRYNITAFKIILWRHKWQDIDDNQIKNDINALKNYDIDHALISRMLVNYNIVKAEDYMRKRDYDNKDKAVGFIDKHYSEFTLFDYDYLSLAQFFTYYANLDYAVKLLENKVKSIDVDEDLLYYYLNLTLVNKELTQDTDYRSILLNAYNMNHKRFCELFNAVEDGGVTFQLLDDTYLRATYCESCND</sequence>
<dbReference type="EMBL" id="CP025938">
    <property type="protein sequence ID" value="AUS04741.1"/>
    <property type="molecule type" value="Genomic_DNA"/>
</dbReference>
<evidence type="ECO:0000313" key="1">
    <source>
        <dbReference type="EMBL" id="AUS04741.1"/>
    </source>
</evidence>
<dbReference type="KEGG" id="taj:C1A40_04285"/>
<gene>
    <name evidence="1" type="ORF">C1A40_04285</name>
</gene>
<evidence type="ECO:0000313" key="2">
    <source>
        <dbReference type="Proteomes" id="UP000236592"/>
    </source>
</evidence>
<dbReference type="RefSeq" id="WP_102994819.1">
    <property type="nucleotide sequence ID" value="NZ_CP025938.1"/>
</dbReference>
<dbReference type="AlphaFoldDB" id="A0A2I7SFR2"/>
<accession>A0A2I7SFR2</accession>
<dbReference type="OrthoDB" id="632640at2"/>
<name>A0A2I7SFR2_9FLAO</name>
<reference evidence="2" key="1">
    <citation type="submission" date="2018-01" db="EMBL/GenBank/DDBJ databases">
        <title>Complete genome of Tamlana sp. UJ94.</title>
        <authorList>
            <person name="Jung J."/>
            <person name="Chung D."/>
            <person name="Bae S.S."/>
            <person name="Baek K."/>
        </authorList>
    </citation>
    <scope>NUCLEOTIDE SEQUENCE [LARGE SCALE GENOMIC DNA]</scope>
    <source>
        <strain evidence="2">UJ94</strain>
    </source>
</reference>
<proteinExistence type="predicted"/>
<keyword evidence="2" id="KW-1185">Reference proteome</keyword>
<organism evidence="1 2">
    <name type="scientific">Pseudotamlana carrageenivorans</name>
    <dbReference type="NCBI Taxonomy" id="2069432"/>
    <lineage>
        <taxon>Bacteria</taxon>
        <taxon>Pseudomonadati</taxon>
        <taxon>Bacteroidota</taxon>
        <taxon>Flavobacteriia</taxon>
        <taxon>Flavobacteriales</taxon>
        <taxon>Flavobacteriaceae</taxon>
        <taxon>Pseudotamlana</taxon>
    </lineage>
</organism>